<evidence type="ECO:0008006" key="5">
    <source>
        <dbReference type="Google" id="ProtNLM"/>
    </source>
</evidence>
<dbReference type="RefSeq" id="WP_344384289.1">
    <property type="nucleotide sequence ID" value="NZ_BAAATA010000022.1"/>
</dbReference>
<feature type="region of interest" description="Disordered" evidence="1">
    <location>
        <begin position="82"/>
        <end position="103"/>
    </location>
</feature>
<keyword evidence="4" id="KW-1185">Reference proteome</keyword>
<dbReference type="InterPro" id="IPR046295">
    <property type="entry name" value="DUF6332"/>
</dbReference>
<reference evidence="4" key="1">
    <citation type="journal article" date="2019" name="Int. J. Syst. Evol. Microbiol.">
        <title>The Global Catalogue of Microorganisms (GCM) 10K type strain sequencing project: providing services to taxonomists for standard genome sequencing and annotation.</title>
        <authorList>
            <consortium name="The Broad Institute Genomics Platform"/>
            <consortium name="The Broad Institute Genome Sequencing Center for Infectious Disease"/>
            <person name="Wu L."/>
            <person name="Ma J."/>
        </authorList>
    </citation>
    <scope>NUCLEOTIDE SEQUENCE [LARGE SCALE GENOMIC DNA]</scope>
    <source>
        <strain evidence="4">JCM 6307</strain>
    </source>
</reference>
<accession>A0ABP5ZDJ7</accession>
<comment type="caution">
    <text evidence="3">The sequence shown here is derived from an EMBL/GenBank/DDBJ whole genome shotgun (WGS) entry which is preliminary data.</text>
</comment>
<organism evidence="3 4">
    <name type="scientific">Streptomyces thermolineatus</name>
    <dbReference type="NCBI Taxonomy" id="44033"/>
    <lineage>
        <taxon>Bacteria</taxon>
        <taxon>Bacillati</taxon>
        <taxon>Actinomycetota</taxon>
        <taxon>Actinomycetes</taxon>
        <taxon>Kitasatosporales</taxon>
        <taxon>Streptomycetaceae</taxon>
        <taxon>Streptomyces</taxon>
    </lineage>
</organism>
<dbReference type="Pfam" id="PF19857">
    <property type="entry name" value="DUF6332"/>
    <property type="match status" value="1"/>
</dbReference>
<feature type="transmembrane region" description="Helical" evidence="2">
    <location>
        <begin position="51"/>
        <end position="70"/>
    </location>
</feature>
<dbReference type="Proteomes" id="UP001501358">
    <property type="component" value="Unassembled WGS sequence"/>
</dbReference>
<dbReference type="EMBL" id="BAAATA010000022">
    <property type="protein sequence ID" value="GAA2496997.1"/>
    <property type="molecule type" value="Genomic_DNA"/>
</dbReference>
<keyword evidence="2" id="KW-0812">Transmembrane</keyword>
<name>A0ABP5ZDJ7_9ACTN</name>
<feature type="transmembrane region" description="Helical" evidence="2">
    <location>
        <begin position="16"/>
        <end position="39"/>
    </location>
</feature>
<keyword evidence="2" id="KW-1133">Transmembrane helix</keyword>
<sequence>MRGTDNPYRKAATGRGLLLAVVSGLVAAGLVFLSVASPLLVRGLSGPAGEALLTTALGAAVVAFLARLALGALRPVVAARWSGARSGRRPVGGPGRARPRTTG</sequence>
<evidence type="ECO:0000313" key="3">
    <source>
        <dbReference type="EMBL" id="GAA2496997.1"/>
    </source>
</evidence>
<evidence type="ECO:0000256" key="1">
    <source>
        <dbReference type="SAM" id="MobiDB-lite"/>
    </source>
</evidence>
<proteinExistence type="predicted"/>
<protein>
    <recommendedName>
        <fullName evidence="5">ABC transmembrane type-1 domain-containing protein</fullName>
    </recommendedName>
</protein>
<gene>
    <name evidence="3" type="ORF">GCM10010406_36760</name>
</gene>
<evidence type="ECO:0000256" key="2">
    <source>
        <dbReference type="SAM" id="Phobius"/>
    </source>
</evidence>
<keyword evidence="2" id="KW-0472">Membrane</keyword>
<evidence type="ECO:0000313" key="4">
    <source>
        <dbReference type="Proteomes" id="UP001501358"/>
    </source>
</evidence>